<feature type="compositionally biased region" description="Low complexity" evidence="1">
    <location>
        <begin position="133"/>
        <end position="150"/>
    </location>
</feature>
<evidence type="ECO:0000313" key="3">
    <source>
        <dbReference type="EMBL" id="OXA44899.1"/>
    </source>
</evidence>
<gene>
    <name evidence="3" type="ORF">Fcan01_19807</name>
</gene>
<name>A0A226DI88_FOLCA</name>
<protein>
    <submittedName>
        <fullName evidence="3">Uncharacterized protein</fullName>
    </submittedName>
</protein>
<reference evidence="3 4" key="1">
    <citation type="submission" date="2015-12" db="EMBL/GenBank/DDBJ databases">
        <title>The genome of Folsomia candida.</title>
        <authorList>
            <person name="Faddeeva A."/>
            <person name="Derks M.F."/>
            <person name="Anvar Y."/>
            <person name="Smit S."/>
            <person name="Van Straalen N."/>
            <person name="Roelofs D."/>
        </authorList>
    </citation>
    <scope>NUCLEOTIDE SEQUENCE [LARGE SCALE GENOMIC DNA]</scope>
    <source>
        <strain evidence="3 4">VU population</strain>
        <tissue evidence="3">Whole body</tissue>
    </source>
</reference>
<comment type="caution">
    <text evidence="3">The sequence shown here is derived from an EMBL/GenBank/DDBJ whole genome shotgun (WGS) entry which is preliminary data.</text>
</comment>
<feature type="compositionally biased region" description="Polar residues" evidence="1">
    <location>
        <begin position="179"/>
        <end position="198"/>
    </location>
</feature>
<dbReference type="AlphaFoldDB" id="A0A226DI88"/>
<feature type="region of interest" description="Disordered" evidence="1">
    <location>
        <begin position="91"/>
        <end position="110"/>
    </location>
</feature>
<dbReference type="EMBL" id="LNIX01000018">
    <property type="protein sequence ID" value="OXA44899.1"/>
    <property type="molecule type" value="Genomic_DNA"/>
</dbReference>
<organism evidence="3 4">
    <name type="scientific">Folsomia candida</name>
    <name type="common">Springtail</name>
    <dbReference type="NCBI Taxonomy" id="158441"/>
    <lineage>
        <taxon>Eukaryota</taxon>
        <taxon>Metazoa</taxon>
        <taxon>Ecdysozoa</taxon>
        <taxon>Arthropoda</taxon>
        <taxon>Hexapoda</taxon>
        <taxon>Collembola</taxon>
        <taxon>Entomobryomorpha</taxon>
        <taxon>Isotomoidea</taxon>
        <taxon>Isotomidae</taxon>
        <taxon>Proisotominae</taxon>
        <taxon>Folsomia</taxon>
    </lineage>
</organism>
<evidence type="ECO:0000313" key="4">
    <source>
        <dbReference type="Proteomes" id="UP000198287"/>
    </source>
</evidence>
<feature type="region of interest" description="Disordered" evidence="1">
    <location>
        <begin position="179"/>
        <end position="208"/>
    </location>
</feature>
<feature type="chain" id="PRO_5011991072" evidence="2">
    <location>
        <begin position="22"/>
        <end position="262"/>
    </location>
</feature>
<sequence length="262" mass="28550">MGGIFLLYISVIIGAGHGVAAFPLGKECSLITTCIDCINNCVPGVNFDEEFVCFSHGREVEYEVMTRITSCPAAASLPTVIPLIKSNSPTLVQQKRNGKDSGSFSSNSKVSLVPQAKSVNQTVDKSNLKPLPEKSSSTTSTSLLPATVSSIPSDPDVTARELMNWTDLDNTTPVSSLAITTSTRRMNDDGSVSSSSLPNDPPPRVDAKCHETKDDRIIRSICRFNYLQKGTKRKVLLHLQRTWSAKRGNRNMQYANMVRAEP</sequence>
<proteinExistence type="predicted"/>
<dbReference type="Proteomes" id="UP000198287">
    <property type="component" value="Unassembled WGS sequence"/>
</dbReference>
<accession>A0A226DI88</accession>
<feature type="signal peptide" evidence="2">
    <location>
        <begin position="1"/>
        <end position="21"/>
    </location>
</feature>
<evidence type="ECO:0000256" key="1">
    <source>
        <dbReference type="SAM" id="MobiDB-lite"/>
    </source>
</evidence>
<keyword evidence="4" id="KW-1185">Reference proteome</keyword>
<evidence type="ECO:0000256" key="2">
    <source>
        <dbReference type="SAM" id="SignalP"/>
    </source>
</evidence>
<keyword evidence="2" id="KW-0732">Signal</keyword>
<feature type="region of interest" description="Disordered" evidence="1">
    <location>
        <begin position="115"/>
        <end position="155"/>
    </location>
</feature>